<accession>S4NJW2</accession>
<feature type="non-terminal residue" evidence="2">
    <location>
        <position position="200"/>
    </location>
</feature>
<keyword evidence="2" id="KW-0808">Transferase</keyword>
<reference evidence="2" key="1">
    <citation type="journal article" date="2013" name="BMC Genomics">
        <title>Unscrambling butterfly oogenesis.</title>
        <authorList>
            <person name="Carter J.M."/>
            <person name="Baker S.C."/>
            <person name="Pink R."/>
            <person name="Carter D.R."/>
            <person name="Collins A."/>
            <person name="Tomlin J."/>
            <person name="Gibbs M."/>
            <person name="Breuker C.J."/>
        </authorList>
    </citation>
    <scope>NUCLEOTIDE SEQUENCE</scope>
    <source>
        <tissue evidence="2">Ovary</tissue>
    </source>
</reference>
<dbReference type="AlphaFoldDB" id="S4NJW2"/>
<proteinExistence type="predicted"/>
<sequence length="200" mass="22318">FNCKGLKRSSECVKSLCQSADIIALQETWLMPYEIPLLGEIHNDFMYTGKSSINLSTGILRGRPFGGVAVLWRKSVFTSVSIVPCHSDRITAIKGVTANREMLFVNVYMPTDSAENIIEFNDCLSEIVAIIDTCGIESVYMLGDFNAHLGELFGKELLNFCTDQKWICADIAKLGRDSDTYTFISDAHGCRRWLDHCVAT</sequence>
<dbReference type="SUPFAM" id="SSF56219">
    <property type="entry name" value="DNase I-like"/>
    <property type="match status" value="1"/>
</dbReference>
<dbReference type="Pfam" id="PF03372">
    <property type="entry name" value="Exo_endo_phos"/>
    <property type="match status" value="1"/>
</dbReference>
<keyword evidence="2" id="KW-0548">Nucleotidyltransferase</keyword>
<dbReference type="GO" id="GO:0003964">
    <property type="term" value="F:RNA-directed DNA polymerase activity"/>
    <property type="evidence" value="ECO:0007669"/>
    <property type="project" value="UniProtKB-KW"/>
</dbReference>
<feature type="domain" description="Endonuclease/exonuclease/phosphatase" evidence="1">
    <location>
        <begin position="1"/>
        <end position="200"/>
    </location>
</feature>
<dbReference type="Gene3D" id="3.60.10.10">
    <property type="entry name" value="Endonuclease/exonuclease/phosphatase"/>
    <property type="match status" value="1"/>
</dbReference>
<dbReference type="InterPro" id="IPR036691">
    <property type="entry name" value="Endo/exonu/phosph_ase_sf"/>
</dbReference>
<keyword evidence="2" id="KW-0695">RNA-directed DNA polymerase</keyword>
<evidence type="ECO:0000313" key="2">
    <source>
        <dbReference type="EMBL" id="JAA79016.1"/>
    </source>
</evidence>
<dbReference type="EMBL" id="GAIX01013544">
    <property type="protein sequence ID" value="JAA79016.1"/>
    <property type="molecule type" value="Transcribed_RNA"/>
</dbReference>
<protein>
    <submittedName>
        <fullName evidence="2">Reverse transcriptase</fullName>
    </submittedName>
</protein>
<reference evidence="2" key="2">
    <citation type="submission" date="2013-05" db="EMBL/GenBank/DDBJ databases">
        <authorList>
            <person name="Carter J.-M."/>
            <person name="Baker S.C."/>
            <person name="Pink R."/>
            <person name="Carter D.R.F."/>
            <person name="Collins A."/>
            <person name="Tomlin J."/>
            <person name="Gibbs M."/>
            <person name="Breuker C.J."/>
        </authorList>
    </citation>
    <scope>NUCLEOTIDE SEQUENCE</scope>
    <source>
        <tissue evidence="2">Ovary</tissue>
    </source>
</reference>
<name>S4NJW2_9NEOP</name>
<evidence type="ECO:0000259" key="1">
    <source>
        <dbReference type="Pfam" id="PF03372"/>
    </source>
</evidence>
<dbReference type="InterPro" id="IPR005135">
    <property type="entry name" value="Endo/exonuclease/phosphatase"/>
</dbReference>
<organism evidence="2">
    <name type="scientific">Pararge aegeria</name>
    <name type="common">speckled wood butterfly</name>
    <dbReference type="NCBI Taxonomy" id="116150"/>
    <lineage>
        <taxon>Eukaryota</taxon>
        <taxon>Metazoa</taxon>
        <taxon>Ecdysozoa</taxon>
        <taxon>Arthropoda</taxon>
        <taxon>Hexapoda</taxon>
        <taxon>Insecta</taxon>
        <taxon>Pterygota</taxon>
        <taxon>Neoptera</taxon>
        <taxon>Endopterygota</taxon>
        <taxon>Lepidoptera</taxon>
        <taxon>Glossata</taxon>
        <taxon>Ditrysia</taxon>
        <taxon>Papilionoidea</taxon>
        <taxon>Nymphalidae</taxon>
        <taxon>Satyrinae</taxon>
        <taxon>Satyrini</taxon>
        <taxon>Parargina</taxon>
        <taxon>Pararge</taxon>
    </lineage>
</organism>
<feature type="non-terminal residue" evidence="2">
    <location>
        <position position="1"/>
    </location>
</feature>